<dbReference type="Pfam" id="PF01535">
    <property type="entry name" value="PPR"/>
    <property type="match status" value="6"/>
</dbReference>
<dbReference type="InterPro" id="IPR046960">
    <property type="entry name" value="PPR_At4g14850-like_plant"/>
</dbReference>
<reference evidence="3 4" key="1">
    <citation type="submission" date="2021-09" db="EMBL/GenBank/DDBJ databases">
        <title>Genomic insights and catalytic innovation underlie evolution of tropane alkaloids biosynthesis.</title>
        <authorList>
            <person name="Wang Y.-J."/>
            <person name="Tian T."/>
            <person name="Huang J.-P."/>
            <person name="Huang S.-X."/>
        </authorList>
    </citation>
    <scope>NUCLEOTIDE SEQUENCE [LARGE SCALE GENOMIC DNA]</scope>
    <source>
        <strain evidence="3">KIB-2018</strain>
        <tissue evidence="3">Leaf</tissue>
    </source>
</reference>
<evidence type="ECO:0000313" key="4">
    <source>
        <dbReference type="Proteomes" id="UP001159364"/>
    </source>
</evidence>
<dbReference type="GO" id="GO:0003723">
    <property type="term" value="F:RNA binding"/>
    <property type="evidence" value="ECO:0007669"/>
    <property type="project" value="InterPro"/>
</dbReference>
<feature type="repeat" description="PPR" evidence="2">
    <location>
        <begin position="574"/>
        <end position="604"/>
    </location>
</feature>
<evidence type="ECO:0000256" key="2">
    <source>
        <dbReference type="PROSITE-ProRule" id="PRU00708"/>
    </source>
</evidence>
<comment type="caution">
    <text evidence="3">The sequence shown here is derived from an EMBL/GenBank/DDBJ whole genome shotgun (WGS) entry which is preliminary data.</text>
</comment>
<dbReference type="NCBIfam" id="TIGR00756">
    <property type="entry name" value="PPR"/>
    <property type="match status" value="8"/>
</dbReference>
<dbReference type="PANTHER" id="PTHR47926:SF370">
    <property type="entry name" value="DYW DOMAIN-CONTAINING PROTEIN"/>
    <property type="match status" value="1"/>
</dbReference>
<feature type="repeat" description="PPR" evidence="2">
    <location>
        <begin position="271"/>
        <end position="305"/>
    </location>
</feature>
<evidence type="ECO:0000256" key="1">
    <source>
        <dbReference type="ARBA" id="ARBA00022737"/>
    </source>
</evidence>
<feature type="repeat" description="PPR" evidence="2">
    <location>
        <begin position="372"/>
        <end position="406"/>
    </location>
</feature>
<evidence type="ECO:0008006" key="5">
    <source>
        <dbReference type="Google" id="ProtNLM"/>
    </source>
</evidence>
<dbReference type="GO" id="GO:0009451">
    <property type="term" value="P:RNA modification"/>
    <property type="evidence" value="ECO:0007669"/>
    <property type="project" value="InterPro"/>
</dbReference>
<dbReference type="Pfam" id="PF13041">
    <property type="entry name" value="PPR_2"/>
    <property type="match status" value="4"/>
</dbReference>
<dbReference type="PROSITE" id="PS51375">
    <property type="entry name" value="PPR"/>
    <property type="match status" value="7"/>
</dbReference>
<feature type="repeat" description="PPR" evidence="2">
    <location>
        <begin position="605"/>
        <end position="639"/>
    </location>
</feature>
<dbReference type="FunFam" id="1.25.40.10:FF:001063">
    <property type="entry name" value="Pentatricopeptide repeat-containing protein isoform A"/>
    <property type="match status" value="1"/>
</dbReference>
<gene>
    <name evidence="3" type="ORF">K2173_027984</name>
</gene>
<dbReference type="InterPro" id="IPR011990">
    <property type="entry name" value="TPR-like_helical_dom_sf"/>
</dbReference>
<accession>A0AAV8U0H5</accession>
<feature type="repeat" description="PPR" evidence="2">
    <location>
        <begin position="107"/>
        <end position="141"/>
    </location>
</feature>
<dbReference type="FunFam" id="1.25.40.10:FF:000090">
    <property type="entry name" value="Pentatricopeptide repeat-containing protein, chloroplastic"/>
    <property type="match status" value="1"/>
</dbReference>
<dbReference type="EMBL" id="JAIWQS010000002">
    <property type="protein sequence ID" value="KAJ8772807.1"/>
    <property type="molecule type" value="Genomic_DNA"/>
</dbReference>
<dbReference type="PANTHER" id="PTHR47926">
    <property type="entry name" value="PENTATRICOPEPTIDE REPEAT-CONTAINING PROTEIN"/>
    <property type="match status" value="1"/>
</dbReference>
<dbReference type="Pfam" id="PF20431">
    <property type="entry name" value="E_motif"/>
    <property type="match status" value="1"/>
</dbReference>
<keyword evidence="1" id="KW-0677">Repeat</keyword>
<proteinExistence type="predicted"/>
<dbReference type="Proteomes" id="UP001159364">
    <property type="component" value="Linkage Group LG02"/>
</dbReference>
<evidence type="ECO:0000313" key="3">
    <source>
        <dbReference type="EMBL" id="KAJ8772807.1"/>
    </source>
</evidence>
<feature type="repeat" description="PPR" evidence="2">
    <location>
        <begin position="473"/>
        <end position="503"/>
    </location>
</feature>
<dbReference type="Pfam" id="PF12854">
    <property type="entry name" value="PPR_1"/>
    <property type="match status" value="1"/>
</dbReference>
<protein>
    <recommendedName>
        <fullName evidence="5">Pentatricopeptide repeat-containing protein At2g13600-like</fullName>
    </recommendedName>
</protein>
<dbReference type="AlphaFoldDB" id="A0AAV8U0H5"/>
<dbReference type="Gene3D" id="1.25.40.10">
    <property type="entry name" value="Tetratricopeptide repeat domain"/>
    <property type="match status" value="5"/>
</dbReference>
<keyword evidence="4" id="KW-1185">Reference proteome</keyword>
<dbReference type="InterPro" id="IPR002885">
    <property type="entry name" value="PPR_rpt"/>
</dbReference>
<dbReference type="FunFam" id="1.25.40.10:FF:000780">
    <property type="entry name" value="Pentatricopeptide repeat-containing protein isoform A"/>
    <property type="match status" value="1"/>
</dbReference>
<dbReference type="InterPro" id="IPR046848">
    <property type="entry name" value="E_motif"/>
</dbReference>
<name>A0AAV8U0H5_9ROSI</name>
<organism evidence="3 4">
    <name type="scientific">Erythroxylum novogranatense</name>
    <dbReference type="NCBI Taxonomy" id="1862640"/>
    <lineage>
        <taxon>Eukaryota</taxon>
        <taxon>Viridiplantae</taxon>
        <taxon>Streptophyta</taxon>
        <taxon>Embryophyta</taxon>
        <taxon>Tracheophyta</taxon>
        <taxon>Spermatophyta</taxon>
        <taxon>Magnoliopsida</taxon>
        <taxon>eudicotyledons</taxon>
        <taxon>Gunneridae</taxon>
        <taxon>Pentapetalae</taxon>
        <taxon>rosids</taxon>
        <taxon>fabids</taxon>
        <taxon>Malpighiales</taxon>
        <taxon>Erythroxylaceae</taxon>
        <taxon>Erythroxylum</taxon>
    </lineage>
</organism>
<feature type="repeat" description="PPR" evidence="2">
    <location>
        <begin position="504"/>
        <end position="538"/>
    </location>
</feature>
<dbReference type="FunFam" id="1.25.40.10:FF:000442">
    <property type="entry name" value="Pentatricopeptide repeat-containing protein At3g49710"/>
    <property type="match status" value="1"/>
</dbReference>
<sequence length="841" mass="95040">MFGNRSWRHRNLQSSLISRSMVRSLSNVRSHLESFECYTQLSHNFFQAMKQCASHGSASVAQKIHAQLIFTGLDCSIFLQNLLLDVYSKCGLIDDAHQVFRDIERPNVFSYNMMIVGLANFGKIGEAKYLFDEMRQRDFVSWNSLMSGYFRKRDFDETLKVFVLMVRNGGCVPDRTSFSCAMKACGALGYANLAVQLHGLAEKFDLGSDLSIDNSVLDMHIKCGALSYAEKVFLRMPCPSLFCFNSMIYGYSKTFSVAKALDIFNQMSQRDAVSWSTIISILSQHGYGFHALNMFVEMRNQGFRPNSKTYASVLSACASIYDLDWGVHLHARILRVEEDFDSYLSSGLIDMYAKCGYLEFAKQVFHSLEETSAVSWTSLIRGIAQHGFEEDALLYFKQMREVPVPVDEFTLSSLFGICSGPKYISIARQLHAFTIKTGINSSVIVRNALLTAYSKCSDIQEASYAFEMMPHKDIVSWTAMITVWAQAGEFEKAQACFDEMPEQNVVTWNSMISMYVQHGCWEHGLRLYAQMHREGIMPDEITFATSIRACANLAILVLGSQFIAHAEKLDLMEDRSVANSVLTMYSKCGHIEEAQRVFDSMRTKDLVSWNAIMAGYAQHGQGRTVIEIFERMLKLKYKPDSITFMTLLSGCSHSGLVTEGKLYFTSMTTDYGISPSCEHFVCMLDLLSRAGLLEEAKILIKELPFKPNADVWGAFLNGCRIHHNVKLTEFAVRNLLELETEESGGCILQSSVYSQSGKFEGVADVLKLIKRKGFRKTSGCSWIEVNHRVHVFNIDEMDHPEIKDVYHVLDDIGKKLEETGEPFPSSDWSSELSLHGHHCDL</sequence>